<dbReference type="AlphaFoldDB" id="A0A067PJ57"/>
<sequence>MQPQVDLVVVFRTATKSFSKQQLRDEAEQAELQYSKLVTALKNGGLQATARRGDKQGHLLILVRCPQSLLTRLVHRERYSDFLSGLPLTNVRSIAGELDSPDLCTADRLRIVHAFITSTIADGGLGIMPGSTEWDRVESVMVLHDHNFNERWIRAWTTHQVGAVQLDKIRDQFGEAMALYFNFLSTYSKFLIFPSALGAAFYFLGTAYSPVYSILLFLWSVIFVEYWRMRERILSVRWGTRGSFRVEKRRAQYQPGFPWWKRELRMIASVPVMILFAVALAVLLTAMFIFEAFIMHLYTGPGSQYMGFAPTILFLALVPRFLAYYQSYAKSFTAWENHAHQSTYDASLTIKTFSLASIVAYLGLALSAFIYIPLGDQVMQFVQVYLFKTQTLSLKAAHAGATIVNETLGSGGEKLKKTLNETASGLWMADASAARQKLDPSRLQNQMYAYTVTNQIVGTFLEVGLPFILRAVDSIKSGRGFSGAFVYAHLRNGSSSGKGKRVVFEDETSGADGKEEREFLEQVRREVALPDYELFDDYSEMVTQFGYIVLWSTIWPLAPVMAFLNNKLELRSDAFKITVHTRRPIPSRTDTIGPWLDMLTFITWLGALTNSALVYLFRPCCEDHAGHTTTLVKDHPHTVAAIGSHTAHARPTSGQLVVTALLIALGASHGFIIVRALIGHLVEMVVWKGSKEIEQAETSAKELKEGYLESLGVKKDREVEKTSEDVDGNGFWVKDEGLDEIRRVLKDA</sequence>
<feature type="transmembrane region" description="Helical" evidence="5">
    <location>
        <begin position="656"/>
        <end position="678"/>
    </location>
</feature>
<dbReference type="FunCoup" id="A0A067PJ57">
    <property type="interactions" value="66"/>
</dbReference>
<dbReference type="STRING" id="933084.A0A067PJ57"/>
<evidence type="ECO:0008006" key="10">
    <source>
        <dbReference type="Google" id="ProtNLM"/>
    </source>
</evidence>
<feature type="transmembrane region" description="Helical" evidence="5">
    <location>
        <begin position="210"/>
        <end position="227"/>
    </location>
</feature>
<dbReference type="Proteomes" id="UP000027265">
    <property type="component" value="Unassembled WGS sequence"/>
</dbReference>
<feature type="domain" description="Anoctamin transmembrane" evidence="6">
    <location>
        <begin position="169"/>
        <end position="685"/>
    </location>
</feature>
<keyword evidence="3 5" id="KW-1133">Transmembrane helix</keyword>
<keyword evidence="2 5" id="KW-0812">Transmembrane</keyword>
<protein>
    <recommendedName>
        <fullName evidence="10">DUF590-domain-containing protein</fullName>
    </recommendedName>
</protein>
<evidence type="ECO:0000256" key="1">
    <source>
        <dbReference type="ARBA" id="ARBA00004141"/>
    </source>
</evidence>
<feature type="transmembrane region" description="Helical" evidence="5">
    <location>
        <begin position="304"/>
        <end position="323"/>
    </location>
</feature>
<dbReference type="HOGENOM" id="CLU_010867_1_0_1"/>
<evidence type="ECO:0000256" key="2">
    <source>
        <dbReference type="ARBA" id="ARBA00022692"/>
    </source>
</evidence>
<dbReference type="InterPro" id="IPR049452">
    <property type="entry name" value="Anoctamin_TM"/>
</dbReference>
<evidence type="ECO:0000256" key="4">
    <source>
        <dbReference type="ARBA" id="ARBA00023136"/>
    </source>
</evidence>
<keyword evidence="4 5" id="KW-0472">Membrane</keyword>
<feature type="domain" description="Anoctamin alpha-beta plait" evidence="7">
    <location>
        <begin position="4"/>
        <end position="137"/>
    </location>
</feature>
<dbReference type="OrthoDB" id="296386at2759"/>
<evidence type="ECO:0000313" key="9">
    <source>
        <dbReference type="Proteomes" id="UP000027265"/>
    </source>
</evidence>
<organism evidence="8 9">
    <name type="scientific">Jaapia argillacea MUCL 33604</name>
    <dbReference type="NCBI Taxonomy" id="933084"/>
    <lineage>
        <taxon>Eukaryota</taxon>
        <taxon>Fungi</taxon>
        <taxon>Dikarya</taxon>
        <taxon>Basidiomycota</taxon>
        <taxon>Agaricomycotina</taxon>
        <taxon>Agaricomycetes</taxon>
        <taxon>Agaricomycetidae</taxon>
        <taxon>Jaapiales</taxon>
        <taxon>Jaapiaceae</taxon>
        <taxon>Jaapia</taxon>
    </lineage>
</organism>
<dbReference type="Pfam" id="PF04547">
    <property type="entry name" value="Anoctamin"/>
    <property type="match status" value="1"/>
</dbReference>
<feature type="transmembrane region" description="Helical" evidence="5">
    <location>
        <begin position="595"/>
        <end position="617"/>
    </location>
</feature>
<dbReference type="PANTHER" id="PTHR12308">
    <property type="entry name" value="ANOCTAMIN"/>
    <property type="match status" value="1"/>
</dbReference>
<evidence type="ECO:0000256" key="5">
    <source>
        <dbReference type="SAM" id="Phobius"/>
    </source>
</evidence>
<feature type="transmembrane region" description="Helical" evidence="5">
    <location>
        <begin position="353"/>
        <end position="372"/>
    </location>
</feature>
<accession>A0A067PJ57</accession>
<gene>
    <name evidence="8" type="ORF">JAAARDRAFT_185547</name>
</gene>
<evidence type="ECO:0000313" key="8">
    <source>
        <dbReference type="EMBL" id="KDQ51062.1"/>
    </source>
</evidence>
<name>A0A067PJ57_9AGAM</name>
<dbReference type="EMBL" id="KL197752">
    <property type="protein sequence ID" value="KDQ51062.1"/>
    <property type="molecule type" value="Genomic_DNA"/>
</dbReference>
<dbReference type="InterPro" id="IPR049456">
    <property type="entry name" value="Anoctamin_N_fung"/>
</dbReference>
<feature type="transmembrane region" description="Helical" evidence="5">
    <location>
        <begin position="545"/>
        <end position="564"/>
    </location>
</feature>
<comment type="subcellular location">
    <subcellularLocation>
        <location evidence="1">Membrane</location>
        <topology evidence="1">Multi-pass membrane protein</topology>
    </subcellularLocation>
</comment>
<dbReference type="Pfam" id="PF20877">
    <property type="entry name" value="Anoctamin_N"/>
    <property type="match status" value="1"/>
</dbReference>
<evidence type="ECO:0000259" key="6">
    <source>
        <dbReference type="Pfam" id="PF04547"/>
    </source>
</evidence>
<reference evidence="9" key="1">
    <citation type="journal article" date="2014" name="Proc. Natl. Acad. Sci. U.S.A.">
        <title>Extensive sampling of basidiomycete genomes demonstrates inadequacy of the white-rot/brown-rot paradigm for wood decay fungi.</title>
        <authorList>
            <person name="Riley R."/>
            <person name="Salamov A.A."/>
            <person name="Brown D.W."/>
            <person name="Nagy L.G."/>
            <person name="Floudas D."/>
            <person name="Held B.W."/>
            <person name="Levasseur A."/>
            <person name="Lombard V."/>
            <person name="Morin E."/>
            <person name="Otillar R."/>
            <person name="Lindquist E.A."/>
            <person name="Sun H."/>
            <person name="LaButti K.M."/>
            <person name="Schmutz J."/>
            <person name="Jabbour D."/>
            <person name="Luo H."/>
            <person name="Baker S.E."/>
            <person name="Pisabarro A.G."/>
            <person name="Walton J.D."/>
            <person name="Blanchette R.A."/>
            <person name="Henrissat B."/>
            <person name="Martin F."/>
            <person name="Cullen D."/>
            <person name="Hibbett D.S."/>
            <person name="Grigoriev I.V."/>
        </authorList>
    </citation>
    <scope>NUCLEOTIDE SEQUENCE [LARGE SCALE GENOMIC DNA]</scope>
    <source>
        <strain evidence="9">MUCL 33604</strain>
    </source>
</reference>
<evidence type="ECO:0000259" key="7">
    <source>
        <dbReference type="Pfam" id="PF20877"/>
    </source>
</evidence>
<dbReference type="PANTHER" id="PTHR12308:SF73">
    <property type="entry name" value="ANOCTAMIN"/>
    <property type="match status" value="1"/>
</dbReference>
<evidence type="ECO:0000256" key="3">
    <source>
        <dbReference type="ARBA" id="ARBA00022989"/>
    </source>
</evidence>
<dbReference type="GO" id="GO:0016020">
    <property type="term" value="C:membrane"/>
    <property type="evidence" value="ECO:0007669"/>
    <property type="project" value="UniProtKB-SubCell"/>
</dbReference>
<keyword evidence="9" id="KW-1185">Reference proteome</keyword>
<proteinExistence type="predicted"/>
<dbReference type="GO" id="GO:0005254">
    <property type="term" value="F:chloride channel activity"/>
    <property type="evidence" value="ECO:0007669"/>
    <property type="project" value="TreeGrafter"/>
</dbReference>
<dbReference type="GO" id="GO:0032541">
    <property type="term" value="C:cortical endoplasmic reticulum"/>
    <property type="evidence" value="ECO:0007669"/>
    <property type="project" value="TreeGrafter"/>
</dbReference>
<feature type="transmembrane region" description="Helical" evidence="5">
    <location>
        <begin position="270"/>
        <end position="298"/>
    </location>
</feature>
<dbReference type="InParanoid" id="A0A067PJ57"/>
<dbReference type="InterPro" id="IPR007632">
    <property type="entry name" value="Anoctamin"/>
</dbReference>